<feature type="transmembrane region" description="Helical" evidence="1">
    <location>
        <begin position="26"/>
        <end position="59"/>
    </location>
</feature>
<accession>A0AAE3HYW9</accession>
<dbReference type="RefSeq" id="WP_075067256.1">
    <property type="nucleotide sequence ID" value="NZ_LKAJ02000002.1"/>
</dbReference>
<evidence type="ECO:0000313" key="2">
    <source>
        <dbReference type="EMBL" id="MCS5712823.1"/>
    </source>
</evidence>
<evidence type="ECO:0000313" key="3">
    <source>
        <dbReference type="Proteomes" id="UP000051497"/>
    </source>
</evidence>
<keyword evidence="1" id="KW-0812">Transmembrane</keyword>
<protein>
    <submittedName>
        <fullName evidence="2">Type IV conjugative transfer system protein TraL</fullName>
    </submittedName>
</protein>
<proteinExistence type="predicted"/>
<evidence type="ECO:0000256" key="1">
    <source>
        <dbReference type="SAM" id="Phobius"/>
    </source>
</evidence>
<dbReference type="Pfam" id="PF07178">
    <property type="entry name" value="TraL"/>
    <property type="match status" value="1"/>
</dbReference>
<keyword evidence="1" id="KW-1133">Transmembrane helix</keyword>
<reference evidence="2" key="2">
    <citation type="submission" date="2021-06" db="EMBL/GenBank/DDBJ databases">
        <title>Genomic Description and Analysis of Intracellular Bacteria, Candidatus Berkiella cookevillensis and Candidatus Berkiella aquae.</title>
        <authorList>
            <person name="Kidane D.T."/>
            <person name="Mehari Y.T."/>
            <person name="Rice F.C."/>
            <person name="Arivett B.A."/>
            <person name="Farone A.L."/>
            <person name="Berk S.G."/>
            <person name="Farone M.B."/>
        </authorList>
    </citation>
    <scope>NUCLEOTIDE SEQUENCE</scope>
    <source>
        <strain evidence="2">HT99</strain>
    </source>
</reference>
<keyword evidence="3" id="KW-1185">Reference proteome</keyword>
<dbReference type="Proteomes" id="UP000051497">
    <property type="component" value="Unassembled WGS sequence"/>
</dbReference>
<dbReference type="AlphaFoldDB" id="A0AAE3HYW9"/>
<name>A0AAE3HYW9_9GAMM</name>
<dbReference type="InterPro" id="IPR009838">
    <property type="entry name" value="T4SS_TraL"/>
</dbReference>
<gene>
    <name evidence="2" type="primary">traL</name>
    <name evidence="2" type="ORF">HT99x_015395</name>
</gene>
<dbReference type="EMBL" id="LKAJ02000002">
    <property type="protein sequence ID" value="MCS5712823.1"/>
    <property type="molecule type" value="Genomic_DNA"/>
</dbReference>
<sequence>MIEEDFYLPRYLDEPERMIIWTAPEFVLISICSMMGLIIKQAVGLLVGLLFALLILKVVNNFKHKHGRKFLVFWCYWHFPPHNKFSKLFPASYVRKWFI</sequence>
<comment type="caution">
    <text evidence="2">The sequence shown here is derived from an EMBL/GenBank/DDBJ whole genome shotgun (WGS) entry which is preliminary data.</text>
</comment>
<organism evidence="2 3">
    <name type="scientific">Candidatus Berkiella aquae</name>
    <dbReference type="NCBI Taxonomy" id="295108"/>
    <lineage>
        <taxon>Bacteria</taxon>
        <taxon>Pseudomonadati</taxon>
        <taxon>Pseudomonadota</taxon>
        <taxon>Gammaproteobacteria</taxon>
        <taxon>Candidatus Berkiellales</taxon>
        <taxon>Candidatus Berkiellaceae</taxon>
        <taxon>Candidatus Berkiella</taxon>
    </lineage>
</organism>
<reference evidence="2" key="1">
    <citation type="journal article" date="2016" name="Genome Announc.">
        <title>Draft Genome Sequences of Two Novel Amoeba-Resistant Intranuclear Bacteria, 'Candidatus Berkiella cookevillensis' and 'Candidatus Berkiella aquae'.</title>
        <authorList>
            <person name="Mehari Y.T."/>
            <person name="Arivett B.A."/>
            <person name="Farone A.L."/>
            <person name="Gunderson J.H."/>
            <person name="Farone M.B."/>
        </authorList>
    </citation>
    <scope>NUCLEOTIDE SEQUENCE</scope>
    <source>
        <strain evidence="2">HT99</strain>
    </source>
</reference>
<keyword evidence="1" id="KW-0472">Membrane</keyword>
<dbReference type="GO" id="GO:0019867">
    <property type="term" value="C:outer membrane"/>
    <property type="evidence" value="ECO:0007669"/>
    <property type="project" value="InterPro"/>
</dbReference>
<dbReference type="NCBIfam" id="TIGR02762">
    <property type="entry name" value="TraL_TIGR"/>
    <property type="match status" value="1"/>
</dbReference>